<evidence type="ECO:0000256" key="4">
    <source>
        <dbReference type="ARBA" id="ARBA00022490"/>
    </source>
</evidence>
<evidence type="ECO:0000256" key="6">
    <source>
        <dbReference type="ARBA" id="ARBA00022741"/>
    </source>
</evidence>
<feature type="binding site" evidence="11">
    <location>
        <position position="168"/>
    </location>
    <ligand>
        <name>ATP</name>
        <dbReference type="ChEBI" id="CHEBI:30616"/>
    </ligand>
</feature>
<reference evidence="13 14" key="1">
    <citation type="submission" date="2019-04" db="EMBL/GenBank/DDBJ databases">
        <title>Isolation and culture of sulfate reducing bacteria from the cold seep of the South China Sea.</title>
        <authorList>
            <person name="Sun C."/>
            <person name="Liu R."/>
        </authorList>
    </citation>
    <scope>NUCLEOTIDE SEQUENCE [LARGE SCALE GENOMIC DNA]</scope>
    <source>
        <strain evidence="13 14">CS1</strain>
    </source>
</reference>
<keyword evidence="4 11" id="KW-0963">Cytoplasm</keyword>
<comment type="subunit">
    <text evidence="11">Homohexamer.</text>
</comment>
<evidence type="ECO:0000256" key="2">
    <source>
        <dbReference type="ARBA" id="ARBA00004791"/>
    </source>
</evidence>
<feature type="binding site" evidence="11">
    <location>
        <position position="171"/>
    </location>
    <ligand>
        <name>ATP</name>
        <dbReference type="ChEBI" id="CHEBI:30616"/>
    </ligand>
</feature>
<evidence type="ECO:0000256" key="3">
    <source>
        <dbReference type="ARBA" id="ARBA00007614"/>
    </source>
</evidence>
<dbReference type="NCBIfam" id="TIGR02075">
    <property type="entry name" value="pyrH_bact"/>
    <property type="match status" value="1"/>
</dbReference>
<comment type="function">
    <text evidence="11">Catalyzes the reversible phosphorylation of UMP to UDP.</text>
</comment>
<dbReference type="GO" id="GO:0033862">
    <property type="term" value="F:UMP kinase activity"/>
    <property type="evidence" value="ECO:0007669"/>
    <property type="project" value="UniProtKB-EC"/>
</dbReference>
<dbReference type="PANTHER" id="PTHR42833:SF4">
    <property type="entry name" value="URIDYLATE KINASE PUMPKIN, CHLOROPLASTIC"/>
    <property type="match status" value="1"/>
</dbReference>
<dbReference type="PIRSF" id="PIRSF005650">
    <property type="entry name" value="Uridylate_kin"/>
    <property type="match status" value="1"/>
</dbReference>
<comment type="similarity">
    <text evidence="3 11">Belongs to the UMP kinase family.</text>
</comment>
<comment type="caution">
    <text evidence="11">Lacks conserved residue(s) required for the propagation of feature annotation.</text>
</comment>
<comment type="subcellular location">
    <subcellularLocation>
        <location evidence="1 11">Cytoplasm</location>
    </subcellularLocation>
</comment>
<keyword evidence="5 11" id="KW-0808">Transferase</keyword>
<dbReference type="Pfam" id="PF00696">
    <property type="entry name" value="AA_kinase"/>
    <property type="match status" value="1"/>
</dbReference>
<dbReference type="InterPro" id="IPR011817">
    <property type="entry name" value="Uridylate_kinase"/>
</dbReference>
<feature type="binding site" evidence="11">
    <location>
        <begin position="12"/>
        <end position="15"/>
    </location>
    <ligand>
        <name>ATP</name>
        <dbReference type="ChEBI" id="CHEBI:30616"/>
    </ligand>
</feature>
<comment type="activity regulation">
    <text evidence="11">Inhibited by UTP.</text>
</comment>
<dbReference type="Gene3D" id="3.40.1160.10">
    <property type="entry name" value="Acetylglutamate kinase-like"/>
    <property type="match status" value="1"/>
</dbReference>
<evidence type="ECO:0000256" key="1">
    <source>
        <dbReference type="ARBA" id="ARBA00004496"/>
    </source>
</evidence>
<dbReference type="InterPro" id="IPR015963">
    <property type="entry name" value="Uridylate_kinase_bac"/>
</dbReference>
<evidence type="ECO:0000256" key="5">
    <source>
        <dbReference type="ARBA" id="ARBA00022679"/>
    </source>
</evidence>
<comment type="catalytic activity">
    <reaction evidence="10 11">
        <text>UMP + ATP = UDP + ADP</text>
        <dbReference type="Rhea" id="RHEA:24400"/>
        <dbReference type="ChEBI" id="CHEBI:30616"/>
        <dbReference type="ChEBI" id="CHEBI:57865"/>
        <dbReference type="ChEBI" id="CHEBI:58223"/>
        <dbReference type="ChEBI" id="CHEBI:456216"/>
        <dbReference type="EC" id="2.7.4.22"/>
    </reaction>
</comment>
<evidence type="ECO:0000256" key="9">
    <source>
        <dbReference type="ARBA" id="ARBA00022975"/>
    </source>
</evidence>
<proteinExistence type="inferred from homology"/>
<evidence type="ECO:0000256" key="10">
    <source>
        <dbReference type="ARBA" id="ARBA00047767"/>
    </source>
</evidence>
<evidence type="ECO:0000313" key="13">
    <source>
        <dbReference type="EMBL" id="QJT09163.1"/>
    </source>
</evidence>
<evidence type="ECO:0000313" key="14">
    <source>
        <dbReference type="Proteomes" id="UP000503251"/>
    </source>
</evidence>
<evidence type="ECO:0000256" key="11">
    <source>
        <dbReference type="HAMAP-Rule" id="MF_01220"/>
    </source>
</evidence>
<sequence length="239" mass="25769">MGSIRYSRILLKLSGEALAGDLSFGIDPGTVNAISKEIAEVVAEGVEVALVIGGGNIFRGMAASEQGMDRANADYMGMLATAMNSLALQDSLEKQGLETRVLSAITMREVAEPYIRRRAIRHLEKSRVVIFAAGTGNPFFTTDTAAALRAMEIKADAILKGTKVDGVYDKDPVKNPDAVRYENLTHMDALKDQLRVMDATALSLAMDNNLPIVVFNLFTQGNIKRVVHGENVGTLVQGE</sequence>
<accession>A0ABX6NEZ3</accession>
<feature type="binding site" evidence="11">
    <location>
        <position position="162"/>
    </location>
    <ligand>
        <name>ATP</name>
        <dbReference type="ChEBI" id="CHEBI:30616"/>
    </ligand>
</feature>
<comment type="pathway">
    <text evidence="2 11">Pyrimidine metabolism; CTP biosynthesis via de novo pathway; UDP from UMP (UMPK route): step 1/1.</text>
</comment>
<dbReference type="EMBL" id="CP039543">
    <property type="protein sequence ID" value="QJT09163.1"/>
    <property type="molecule type" value="Genomic_DNA"/>
</dbReference>
<keyword evidence="9 11" id="KW-0665">Pyrimidine biosynthesis</keyword>
<dbReference type="Proteomes" id="UP000503251">
    <property type="component" value="Chromosome"/>
</dbReference>
<dbReference type="PANTHER" id="PTHR42833">
    <property type="entry name" value="URIDYLATE KINASE"/>
    <property type="match status" value="1"/>
</dbReference>
<keyword evidence="8 11" id="KW-0067">ATP-binding</keyword>
<feature type="binding site" evidence="11">
    <location>
        <position position="59"/>
    </location>
    <ligand>
        <name>ATP</name>
        <dbReference type="ChEBI" id="CHEBI:30616"/>
    </ligand>
</feature>
<dbReference type="HAMAP" id="MF_01220_B">
    <property type="entry name" value="PyrH_B"/>
    <property type="match status" value="1"/>
</dbReference>
<name>A0ABX6NEZ3_9BACT</name>
<dbReference type="RefSeq" id="WP_171267220.1">
    <property type="nucleotide sequence ID" value="NZ_CP039543.1"/>
</dbReference>
<feature type="binding site" evidence="11">
    <location>
        <position position="74"/>
    </location>
    <ligand>
        <name>UMP</name>
        <dbReference type="ChEBI" id="CHEBI:57865"/>
    </ligand>
</feature>
<protein>
    <recommendedName>
        <fullName evidence="11">Uridylate kinase</fullName>
        <shortName evidence="11">UK</shortName>
        <ecNumber evidence="11">2.7.4.22</ecNumber>
    </recommendedName>
    <alternativeName>
        <fullName evidence="11">Uridine monophosphate kinase</fullName>
        <shortName evidence="11">UMP kinase</shortName>
        <shortName evidence="11">UMPK</shortName>
    </alternativeName>
</protein>
<evidence type="ECO:0000259" key="12">
    <source>
        <dbReference type="Pfam" id="PF00696"/>
    </source>
</evidence>
<dbReference type="InterPro" id="IPR001048">
    <property type="entry name" value="Asp/Glu/Uridylate_kinase"/>
</dbReference>
<keyword evidence="6 11" id="KW-0547">Nucleotide-binding</keyword>
<evidence type="ECO:0000256" key="8">
    <source>
        <dbReference type="ARBA" id="ARBA00022840"/>
    </source>
</evidence>
<evidence type="ECO:0000256" key="7">
    <source>
        <dbReference type="ARBA" id="ARBA00022777"/>
    </source>
</evidence>
<feature type="binding site" evidence="11">
    <location>
        <position position="55"/>
    </location>
    <ligand>
        <name>ATP</name>
        <dbReference type="ChEBI" id="CHEBI:30616"/>
    </ligand>
</feature>
<dbReference type="SUPFAM" id="SSF53633">
    <property type="entry name" value="Carbamate kinase-like"/>
    <property type="match status" value="1"/>
</dbReference>
<keyword evidence="7 11" id="KW-0418">Kinase</keyword>
<feature type="domain" description="Aspartate/glutamate/uridylate kinase" evidence="12">
    <location>
        <begin position="8"/>
        <end position="216"/>
    </location>
</feature>
<feature type="binding site" evidence="11">
    <location>
        <position position="54"/>
    </location>
    <ligand>
        <name>UMP</name>
        <dbReference type="ChEBI" id="CHEBI:57865"/>
    </ligand>
</feature>
<feature type="binding site" evidence="11">
    <location>
        <begin position="135"/>
        <end position="142"/>
    </location>
    <ligand>
        <name>UMP</name>
        <dbReference type="ChEBI" id="CHEBI:57865"/>
    </ligand>
</feature>
<gene>
    <name evidence="11" type="primary">pyrH</name>
    <name evidence="13" type="ORF">E8L03_09530</name>
</gene>
<dbReference type="EC" id="2.7.4.22" evidence="11"/>
<organism evidence="13 14">
    <name type="scientific">Oceanidesulfovibrio marinus</name>
    <dbReference type="NCBI Taxonomy" id="370038"/>
    <lineage>
        <taxon>Bacteria</taxon>
        <taxon>Pseudomonadati</taxon>
        <taxon>Thermodesulfobacteriota</taxon>
        <taxon>Desulfovibrionia</taxon>
        <taxon>Desulfovibrionales</taxon>
        <taxon>Desulfovibrionaceae</taxon>
        <taxon>Oceanidesulfovibrio</taxon>
    </lineage>
</organism>
<dbReference type="InterPro" id="IPR036393">
    <property type="entry name" value="AceGlu_kinase-like_sf"/>
</dbReference>
<dbReference type="CDD" id="cd04254">
    <property type="entry name" value="AAK_UMPK-PyrH-Ec"/>
    <property type="match status" value="1"/>
</dbReference>
<keyword evidence="14" id="KW-1185">Reference proteome</keyword>